<dbReference type="PATRIC" id="fig|875330.6.peg.4276"/>
<dbReference type="BioCyc" id="PSYR875330:G11XH-4847-MONOMER"/>
<evidence type="ECO:0000313" key="2">
    <source>
        <dbReference type="Proteomes" id="UP000005466"/>
    </source>
</evidence>
<dbReference type="HOGENOM" id="CLU_2054698_0_0_6"/>
<protein>
    <submittedName>
        <fullName evidence="1">Uncharacterized protein</fullName>
    </submittedName>
</protein>
<comment type="caution">
    <text evidence="1">The sequence shown here is derived from an EMBL/GenBank/DDBJ whole genome shotgun (WGS) entry which is preliminary data.</text>
</comment>
<evidence type="ECO:0000313" key="1">
    <source>
        <dbReference type="EMBL" id="EGH16356.1"/>
    </source>
</evidence>
<dbReference type="Proteomes" id="UP000005466">
    <property type="component" value="Unassembled WGS sequence"/>
</dbReference>
<sequence length="120" mass="13041">DGSGTLCAAQAQPALSDQQLDRQGDALTMADVDNPTLAKAVENRHIVAQGFYCDVFDGESQTNMLLGHISIAQHKVGRSSTANHIDRVVQEQRNALMQTMKNFEPGYAAFLHRSVGRSAQ</sequence>
<proteinExistence type="predicted"/>
<name>F3CAR4_PSESG</name>
<dbReference type="EMBL" id="ADWY01001218">
    <property type="protein sequence ID" value="EGH16356.1"/>
    <property type="molecule type" value="Genomic_DNA"/>
</dbReference>
<gene>
    <name evidence="1" type="ORF">Pgy4_25198</name>
</gene>
<accession>F3CAR4</accession>
<organism evidence="1 2">
    <name type="scientific">Pseudomonas savastanoi pv. glycinea str. race 4</name>
    <dbReference type="NCBI Taxonomy" id="875330"/>
    <lineage>
        <taxon>Bacteria</taxon>
        <taxon>Pseudomonadati</taxon>
        <taxon>Pseudomonadota</taxon>
        <taxon>Gammaproteobacteria</taxon>
        <taxon>Pseudomonadales</taxon>
        <taxon>Pseudomonadaceae</taxon>
        <taxon>Pseudomonas</taxon>
    </lineage>
</organism>
<reference evidence="1 2" key="1">
    <citation type="journal article" date="2011" name="PLoS Pathog.">
        <title>Dynamic evolution of pathogenicity revealed by sequencing and comparative genomics of 19 Pseudomonas syringae isolates.</title>
        <authorList>
            <person name="Baltrus D.A."/>
            <person name="Nishimura M.T."/>
            <person name="Romanchuk A."/>
            <person name="Chang J.H."/>
            <person name="Mukhtar M.S."/>
            <person name="Cherkis K."/>
            <person name="Roach J."/>
            <person name="Grant S.R."/>
            <person name="Jones C.D."/>
            <person name="Dangl J.L."/>
        </authorList>
    </citation>
    <scope>NUCLEOTIDE SEQUENCE [LARGE SCALE GENOMIC DNA]</scope>
    <source>
        <strain evidence="2">race 4</strain>
    </source>
</reference>
<dbReference type="AlphaFoldDB" id="F3CAR4"/>
<feature type="non-terminal residue" evidence="1">
    <location>
        <position position="1"/>
    </location>
</feature>